<dbReference type="PANTHER" id="PTHR30333">
    <property type="entry name" value="CYTOCHROME C-TYPE PROTEIN"/>
    <property type="match status" value="1"/>
</dbReference>
<organism evidence="8 9">
    <name type="scientific">Shigella flexneri</name>
    <dbReference type="NCBI Taxonomy" id="623"/>
    <lineage>
        <taxon>Bacteria</taxon>
        <taxon>Pseudomonadati</taxon>
        <taxon>Pseudomonadota</taxon>
        <taxon>Gammaproteobacteria</taxon>
        <taxon>Enterobacterales</taxon>
        <taxon>Enterobacteriaceae</taxon>
        <taxon>Shigella</taxon>
    </lineage>
</organism>
<dbReference type="GO" id="GO:0030313">
    <property type="term" value="C:cell envelope"/>
    <property type="evidence" value="ECO:0007669"/>
    <property type="project" value="UniProtKB-SubCell"/>
</dbReference>
<dbReference type="Proteomes" id="UP000254880">
    <property type="component" value="Unassembled WGS sequence"/>
</dbReference>
<reference evidence="8 9" key="1">
    <citation type="submission" date="2018-06" db="EMBL/GenBank/DDBJ databases">
        <authorList>
            <consortium name="Pathogen Informatics"/>
            <person name="Doyle S."/>
        </authorList>
    </citation>
    <scope>NUCLEOTIDE SEQUENCE [LARGE SCALE GENOMIC DNA]</scope>
    <source>
        <strain evidence="8 9">NCTC9783</strain>
    </source>
</reference>
<accession>A0A380AMF9</accession>
<dbReference type="AlphaFoldDB" id="A0A380AMF9"/>
<dbReference type="InterPro" id="IPR038266">
    <property type="entry name" value="NapC/NirT_cytc_sf"/>
</dbReference>
<evidence type="ECO:0000256" key="1">
    <source>
        <dbReference type="ARBA" id="ARBA00004196"/>
    </source>
</evidence>
<dbReference type="PANTHER" id="PTHR30333:SF3">
    <property type="entry name" value="CYTOCHROME C-TYPE PROTEIN TORY"/>
    <property type="match status" value="1"/>
</dbReference>
<keyword evidence="2" id="KW-0813">Transport</keyword>
<keyword evidence="8" id="KW-0560">Oxidoreductase</keyword>
<dbReference type="Gene3D" id="1.10.3820.10">
    <property type="entry name" value="Di-heme elbow motif domain"/>
    <property type="match status" value="1"/>
</dbReference>
<evidence type="ECO:0000256" key="4">
    <source>
        <dbReference type="ARBA" id="ARBA00022723"/>
    </source>
</evidence>
<keyword evidence="6" id="KW-0408">Iron</keyword>
<dbReference type="EC" id="1.7.2.3" evidence="8"/>
<dbReference type="SUPFAM" id="SSF48695">
    <property type="entry name" value="Multiheme cytochromes"/>
    <property type="match status" value="1"/>
</dbReference>
<dbReference type="Pfam" id="PF03264">
    <property type="entry name" value="Cytochrom_NNT"/>
    <property type="match status" value="1"/>
</dbReference>
<comment type="subcellular location">
    <subcellularLocation>
        <location evidence="1">Cell envelope</location>
    </subcellularLocation>
</comment>
<protein>
    <submittedName>
        <fullName evidence="8">Trimethylamine N-oxide reductase III, c-type cytochrome subunit TorY</fullName>
        <ecNumber evidence="8">1.7.2.3</ecNumber>
    </submittedName>
</protein>
<evidence type="ECO:0000256" key="5">
    <source>
        <dbReference type="ARBA" id="ARBA00022982"/>
    </source>
</evidence>
<evidence type="ECO:0000313" key="9">
    <source>
        <dbReference type="Proteomes" id="UP000254880"/>
    </source>
</evidence>
<dbReference type="EMBL" id="UGYT01000001">
    <property type="protein sequence ID" value="SUI83655.1"/>
    <property type="molecule type" value="Genomic_DNA"/>
</dbReference>
<keyword evidence="4" id="KW-0479">Metal-binding</keyword>
<evidence type="ECO:0000313" key="8">
    <source>
        <dbReference type="EMBL" id="SUI83655.1"/>
    </source>
</evidence>
<dbReference type="InterPro" id="IPR036280">
    <property type="entry name" value="Multihaem_cyt_sf"/>
</dbReference>
<dbReference type="GO" id="GO:0009055">
    <property type="term" value="F:electron transfer activity"/>
    <property type="evidence" value="ECO:0007669"/>
    <property type="project" value="TreeGrafter"/>
</dbReference>
<feature type="domain" description="NapC/NirT cytochrome c N-terminal" evidence="7">
    <location>
        <begin position="1"/>
        <end position="62"/>
    </location>
</feature>
<dbReference type="GO" id="GO:0009061">
    <property type="term" value="P:anaerobic respiration"/>
    <property type="evidence" value="ECO:0007669"/>
    <property type="project" value="TreeGrafter"/>
</dbReference>
<evidence type="ECO:0000256" key="2">
    <source>
        <dbReference type="ARBA" id="ARBA00022448"/>
    </source>
</evidence>
<dbReference type="InterPro" id="IPR051174">
    <property type="entry name" value="Cytochrome_c-type_ET"/>
</dbReference>
<evidence type="ECO:0000259" key="7">
    <source>
        <dbReference type="Pfam" id="PF03264"/>
    </source>
</evidence>
<gene>
    <name evidence="8" type="primary">torY</name>
    <name evidence="8" type="ORF">NCTC9783_03015</name>
</gene>
<sequence>MAETVWKELKATDSATCRSCHSFDAMDIASQSESAQKMHNKAQKGGETCIDCHKGIAHFPPEIKMDDNAAHELESQAATSVTNGAHIYPFKTSRIGELATVNPGTDLTVVDASGKQPIVLLQGYQMQGSENTLYLAAGQRLALATLSEEGIKALTVNGEWQADEYGNQWRQASLQGALTDPALADRKPLWQYAEKLDDTYCAGCHASIAADHYTVNAWPSIAKGMGARTSMSENELDILTRYFQYNAKDITEKQ</sequence>
<name>A0A380AMF9_SHIFL</name>
<dbReference type="GO" id="GO:0046872">
    <property type="term" value="F:metal ion binding"/>
    <property type="evidence" value="ECO:0007669"/>
    <property type="project" value="UniProtKB-KW"/>
</dbReference>
<proteinExistence type="predicted"/>
<keyword evidence="3" id="KW-0349">Heme</keyword>
<evidence type="ECO:0000256" key="3">
    <source>
        <dbReference type="ARBA" id="ARBA00022617"/>
    </source>
</evidence>
<dbReference type="GO" id="GO:0050626">
    <property type="term" value="F:trimethylamine-N-oxide reductase (cytochrome c) activity"/>
    <property type="evidence" value="ECO:0007669"/>
    <property type="project" value="UniProtKB-EC"/>
</dbReference>
<evidence type="ECO:0000256" key="6">
    <source>
        <dbReference type="ARBA" id="ARBA00023004"/>
    </source>
</evidence>
<dbReference type="InterPro" id="IPR005126">
    <property type="entry name" value="NapC/NirT_cyt_c_N"/>
</dbReference>
<keyword evidence="5" id="KW-0249">Electron transport</keyword>